<sequence>MLIEIVETMSGNVLAENNKNGRVKADDGEEENKDIQIEEYHEREAYSDLINERLESMGYRIGIRVAER</sequence>
<gene>
    <name evidence="1" type="ORF">AYI70_g3291</name>
</gene>
<reference evidence="1 2" key="1">
    <citation type="submission" date="2017-01" db="EMBL/GenBank/DDBJ databases">
        <authorList>
            <person name="Mah S.A."/>
            <person name="Swanson W.J."/>
            <person name="Moy G.W."/>
            <person name="Vacquier V.D."/>
        </authorList>
    </citation>
    <scope>NUCLEOTIDE SEQUENCE [LARGE SCALE GENOMIC DNA]</scope>
    <source>
        <strain evidence="1 2">GSMNP</strain>
    </source>
</reference>
<evidence type="ECO:0000313" key="1">
    <source>
        <dbReference type="EMBL" id="OMJ21741.1"/>
    </source>
</evidence>
<proteinExistence type="predicted"/>
<dbReference type="AlphaFoldDB" id="A0A1R1Y438"/>
<dbReference type="Proteomes" id="UP000187283">
    <property type="component" value="Unassembled WGS sequence"/>
</dbReference>
<name>A0A1R1Y438_9FUNG</name>
<keyword evidence="2" id="KW-1185">Reference proteome</keyword>
<dbReference type="OrthoDB" id="10474733at2759"/>
<protein>
    <submittedName>
        <fullName evidence="1">Uncharacterized protein</fullName>
    </submittedName>
</protein>
<accession>A0A1R1Y438</accession>
<organism evidence="1 2">
    <name type="scientific">Smittium culicis</name>
    <dbReference type="NCBI Taxonomy" id="133412"/>
    <lineage>
        <taxon>Eukaryota</taxon>
        <taxon>Fungi</taxon>
        <taxon>Fungi incertae sedis</taxon>
        <taxon>Zoopagomycota</taxon>
        <taxon>Kickxellomycotina</taxon>
        <taxon>Harpellomycetes</taxon>
        <taxon>Harpellales</taxon>
        <taxon>Legeriomycetaceae</taxon>
        <taxon>Smittium</taxon>
    </lineage>
</organism>
<evidence type="ECO:0000313" key="2">
    <source>
        <dbReference type="Proteomes" id="UP000187283"/>
    </source>
</evidence>
<comment type="caution">
    <text evidence="1">The sequence shown here is derived from an EMBL/GenBank/DDBJ whole genome shotgun (WGS) entry which is preliminary data.</text>
</comment>
<dbReference type="EMBL" id="LSSN01000928">
    <property type="protein sequence ID" value="OMJ21741.1"/>
    <property type="molecule type" value="Genomic_DNA"/>
</dbReference>